<accession>A0A7R9AEK2</accession>
<sequence length="138" mass="15748">MVETREMKSTLALEFILRTIHFLQDLTLFPDLPIPANSSSLVQTQDPSSHISPMPPHSWEEKCESEGERGIKKLRFNLERKDWNLEKDYGEELIIVKSAYDQETKTNLLLTEVVITSPPPPSIGVGWETPIKALYLRG</sequence>
<dbReference type="EMBL" id="CAJPEV010004647">
    <property type="protein sequence ID" value="CAG0902114.1"/>
    <property type="molecule type" value="Genomic_DNA"/>
</dbReference>
<reference evidence="2" key="1">
    <citation type="submission" date="2020-11" db="EMBL/GenBank/DDBJ databases">
        <authorList>
            <person name="Tran Van P."/>
        </authorList>
    </citation>
    <scope>NUCLEOTIDE SEQUENCE</scope>
</reference>
<name>A0A7R9AEK2_9CRUS</name>
<evidence type="ECO:0000313" key="2">
    <source>
        <dbReference type="EMBL" id="CAD7252627.1"/>
    </source>
</evidence>
<evidence type="ECO:0000313" key="3">
    <source>
        <dbReference type="Proteomes" id="UP000677054"/>
    </source>
</evidence>
<dbReference type="AlphaFoldDB" id="A0A7R9AEK2"/>
<dbReference type="Proteomes" id="UP000677054">
    <property type="component" value="Unassembled WGS sequence"/>
</dbReference>
<organism evidence="2">
    <name type="scientific">Darwinula stevensoni</name>
    <dbReference type="NCBI Taxonomy" id="69355"/>
    <lineage>
        <taxon>Eukaryota</taxon>
        <taxon>Metazoa</taxon>
        <taxon>Ecdysozoa</taxon>
        <taxon>Arthropoda</taxon>
        <taxon>Crustacea</taxon>
        <taxon>Oligostraca</taxon>
        <taxon>Ostracoda</taxon>
        <taxon>Podocopa</taxon>
        <taxon>Podocopida</taxon>
        <taxon>Darwinulocopina</taxon>
        <taxon>Darwinuloidea</taxon>
        <taxon>Darwinulidae</taxon>
        <taxon>Darwinula</taxon>
    </lineage>
</organism>
<keyword evidence="3" id="KW-1185">Reference proteome</keyword>
<proteinExistence type="predicted"/>
<evidence type="ECO:0000256" key="1">
    <source>
        <dbReference type="SAM" id="MobiDB-lite"/>
    </source>
</evidence>
<gene>
    <name evidence="2" type="ORF">DSTB1V02_LOCUS12385</name>
</gene>
<feature type="region of interest" description="Disordered" evidence="1">
    <location>
        <begin position="39"/>
        <end position="60"/>
    </location>
</feature>
<dbReference type="EMBL" id="LR904164">
    <property type="protein sequence ID" value="CAD7252627.1"/>
    <property type="molecule type" value="Genomic_DNA"/>
</dbReference>
<protein>
    <submittedName>
        <fullName evidence="2">Uncharacterized protein</fullName>
    </submittedName>
</protein>